<evidence type="ECO:0000256" key="1">
    <source>
        <dbReference type="SAM" id="MobiDB-lite"/>
    </source>
</evidence>
<dbReference type="SUPFAM" id="SSF53474">
    <property type="entry name" value="alpha/beta-Hydrolases"/>
    <property type="match status" value="1"/>
</dbReference>
<protein>
    <submittedName>
        <fullName evidence="3">Poly(3-hydroxyalkanoate) synthetase</fullName>
    </submittedName>
</protein>
<dbReference type="CDD" id="cd07176">
    <property type="entry name" value="terB"/>
    <property type="match status" value="1"/>
</dbReference>
<dbReference type="OrthoDB" id="7231451at2"/>
<evidence type="ECO:0000313" key="3">
    <source>
        <dbReference type="EMBL" id="TWI74356.1"/>
    </source>
</evidence>
<dbReference type="Pfam" id="PF11339">
    <property type="entry name" value="DUF3141"/>
    <property type="match status" value="1"/>
</dbReference>
<dbReference type="EMBL" id="VLLC01000005">
    <property type="protein sequence ID" value="TWI74356.1"/>
    <property type="molecule type" value="Genomic_DNA"/>
</dbReference>
<dbReference type="InterPro" id="IPR024501">
    <property type="entry name" value="DUF3141"/>
</dbReference>
<organism evidence="3 4">
    <name type="scientific">Desulfobotulus alkaliphilus</name>
    <dbReference type="NCBI Taxonomy" id="622671"/>
    <lineage>
        <taxon>Bacteria</taxon>
        <taxon>Pseudomonadati</taxon>
        <taxon>Thermodesulfobacteriota</taxon>
        <taxon>Desulfobacteria</taxon>
        <taxon>Desulfobacterales</taxon>
        <taxon>Desulfobacteraceae</taxon>
        <taxon>Desulfobotulus</taxon>
    </lineage>
</organism>
<feature type="region of interest" description="Disordered" evidence="1">
    <location>
        <begin position="87"/>
        <end position="108"/>
    </location>
</feature>
<dbReference type="InterPro" id="IPR029024">
    <property type="entry name" value="TerB-like"/>
</dbReference>
<dbReference type="InterPro" id="IPR029058">
    <property type="entry name" value="AB_hydrolase_fold"/>
</dbReference>
<keyword evidence="4" id="KW-1185">Reference proteome</keyword>
<dbReference type="RefSeq" id="WP_144682875.1">
    <property type="nucleotide sequence ID" value="NZ_VLLC01000005.1"/>
</dbReference>
<dbReference type="Gene3D" id="1.10.3680.10">
    <property type="entry name" value="TerB-like"/>
    <property type="match status" value="1"/>
</dbReference>
<reference evidence="3 4" key="1">
    <citation type="submission" date="2019-07" db="EMBL/GenBank/DDBJ databases">
        <title>Genome sequencing of 100 strains of the haloalkaliphilic chemolithoautotrophic sulfur-oxidizing bacterium Thioalkalivibrio.</title>
        <authorList>
            <person name="Muyzer G."/>
        </authorList>
    </citation>
    <scope>NUCLEOTIDE SEQUENCE [LARGE SCALE GENOMIC DNA]</scope>
    <source>
        <strain evidence="3 4">ASO4-4</strain>
    </source>
</reference>
<accession>A0A562S0Y6</accession>
<comment type="caution">
    <text evidence="3">The sequence shown here is derived from an EMBL/GenBank/DDBJ whole genome shotgun (WGS) entry which is preliminary data.</text>
</comment>
<dbReference type="Proteomes" id="UP000318307">
    <property type="component" value="Unassembled WGS sequence"/>
</dbReference>
<sequence length="735" mass="84568">MDTFAKTSVFNEAVNPQDFTDYMVDTIQRQILFWDTLRKRGNIYLEHLEKGQPPVLVFDYEKIMDGRTFEKPVNFSLVRILDSRSAPSEKLPDGVERRQDPDVKAENKRPKRPILIIDPRAGHGPGIGGSKQDSEIGMALKNGHPVYFMLFYTEPFKGQTLVDVQRAQVLFLEEVHRRHPDSEKPAIIGNCQAGWAAALVAADRPDITGPLVLNGSPLSYWSGVEGANPMRYRGGLLGGVWVNSLLSDLGNGFFDGANLVANFEGLNPANTYWTKLYNVYDRVDTEEERFLDFEKWWGGFFMMTREEIHFIVENLFVGNRLERGRLWLQEGQVLDLKKLEDPIVIFTSNGDNITPPQQALNWIPRVYETTEDLKRHRQVIIYIVHKDIGHLGIFVSGAIAKKEHNQIIGSVDMIPYLAPGLYEMVIEEEPSKPWMNDYRVRFEERSVEQILAYDDGIEDEEAFVPVSNLSQANDYLYKVFVSPFVQKCSNRYTAELAKQMHPLRVQRYVFSDLNPMMLPFKTMGRIVAKKRRPIDRESNSFARLEKYTSRLIEDSLNLYRDTRDKRDEFLFKLTYDNPAMKLFFAPAIEGLVHGKKPEDEVQAKALRRESDRELWLSRTGDGGFEEGLVRIMVAMVSADAIYDKSEMIMAQQIIQKHPRLSTMKREAFRKMVMEQSRILQVDREGALNALPKLIHLKKDREEALGIAEQIAHADENFPEPEQKLLKRLRNAMNIG</sequence>
<dbReference type="Pfam" id="PF05099">
    <property type="entry name" value="TerB"/>
    <property type="match status" value="1"/>
</dbReference>
<name>A0A562S0Y6_9BACT</name>
<feature type="compositionally biased region" description="Basic and acidic residues" evidence="1">
    <location>
        <begin position="90"/>
        <end position="108"/>
    </location>
</feature>
<dbReference type="PANTHER" id="PTHR36837:SF2">
    <property type="entry name" value="POLY(3-HYDROXYALKANOATE) POLYMERASE SUBUNIT PHAC"/>
    <property type="match status" value="1"/>
</dbReference>
<proteinExistence type="predicted"/>
<evidence type="ECO:0000259" key="2">
    <source>
        <dbReference type="Pfam" id="PF05099"/>
    </source>
</evidence>
<dbReference type="AlphaFoldDB" id="A0A562S0Y6"/>
<dbReference type="InterPro" id="IPR007791">
    <property type="entry name" value="DjlA_N"/>
</dbReference>
<gene>
    <name evidence="3" type="ORF">LZ24_00959</name>
</gene>
<feature type="domain" description="Co-chaperone DjlA N-terminal" evidence="2">
    <location>
        <begin position="628"/>
        <end position="734"/>
    </location>
</feature>
<dbReference type="InterPro" id="IPR051321">
    <property type="entry name" value="PHA/PHB_synthase"/>
</dbReference>
<evidence type="ECO:0000313" key="4">
    <source>
        <dbReference type="Proteomes" id="UP000318307"/>
    </source>
</evidence>
<dbReference type="Gene3D" id="3.40.50.1820">
    <property type="entry name" value="alpha/beta hydrolase"/>
    <property type="match status" value="1"/>
</dbReference>
<dbReference type="SUPFAM" id="SSF158682">
    <property type="entry name" value="TerB-like"/>
    <property type="match status" value="1"/>
</dbReference>
<dbReference type="PANTHER" id="PTHR36837">
    <property type="entry name" value="POLY(3-HYDROXYALKANOATE) POLYMERASE SUBUNIT PHAC"/>
    <property type="match status" value="1"/>
</dbReference>